<protein>
    <submittedName>
        <fullName evidence="1">Uncharacterized protein</fullName>
    </submittedName>
</protein>
<evidence type="ECO:0000313" key="1">
    <source>
        <dbReference type="EMBL" id="KAJ9080381.1"/>
    </source>
</evidence>
<dbReference type="EMBL" id="QTSX02001565">
    <property type="protein sequence ID" value="KAJ9080381.1"/>
    <property type="molecule type" value="Genomic_DNA"/>
</dbReference>
<accession>A0ACC2U1A5</accession>
<keyword evidence="2" id="KW-1185">Reference proteome</keyword>
<gene>
    <name evidence="1" type="ORF">DSO57_1025590</name>
</gene>
<comment type="caution">
    <text evidence="1">The sequence shown here is derived from an EMBL/GenBank/DDBJ whole genome shotgun (WGS) entry which is preliminary data.</text>
</comment>
<evidence type="ECO:0000313" key="2">
    <source>
        <dbReference type="Proteomes" id="UP001165960"/>
    </source>
</evidence>
<reference evidence="1" key="1">
    <citation type="submission" date="2022-04" db="EMBL/GenBank/DDBJ databases">
        <title>Genome of the entomopathogenic fungus Entomophthora muscae.</title>
        <authorList>
            <person name="Elya C."/>
            <person name="Lovett B.R."/>
            <person name="Lee E."/>
            <person name="Macias A.M."/>
            <person name="Hajek A.E."/>
            <person name="De Bivort B.L."/>
            <person name="Kasson M.T."/>
            <person name="De Fine Licht H.H."/>
            <person name="Stajich J.E."/>
        </authorList>
    </citation>
    <scope>NUCLEOTIDE SEQUENCE</scope>
    <source>
        <strain evidence="1">Berkeley</strain>
    </source>
</reference>
<sequence>MLLVTKDTCLLTIKRIVPCLCDLNPDPSNDSINKETPSRLCDSTLDPNIDSTNQEMAICPLELKTESLGTAILWVFGPKSGTNLTLEKSLILNNETLTTCGPCLYIDPPNLEIKCPKLDSFSIDYQHPANEVMQNIVKGQHLTLWPSGLQDNDKSPKTRMKTKILIPNSVNNTPLPADATEDSQA</sequence>
<name>A0ACC2U1A5_9FUNG</name>
<organism evidence="1 2">
    <name type="scientific">Entomophthora muscae</name>
    <dbReference type="NCBI Taxonomy" id="34485"/>
    <lineage>
        <taxon>Eukaryota</taxon>
        <taxon>Fungi</taxon>
        <taxon>Fungi incertae sedis</taxon>
        <taxon>Zoopagomycota</taxon>
        <taxon>Entomophthoromycotina</taxon>
        <taxon>Entomophthoromycetes</taxon>
        <taxon>Entomophthorales</taxon>
        <taxon>Entomophthoraceae</taxon>
        <taxon>Entomophthora</taxon>
    </lineage>
</organism>
<proteinExistence type="predicted"/>
<dbReference type="Proteomes" id="UP001165960">
    <property type="component" value="Unassembled WGS sequence"/>
</dbReference>